<proteinExistence type="predicted"/>
<evidence type="ECO:0000313" key="3">
    <source>
        <dbReference type="EMBL" id="JAG41085.1"/>
    </source>
</evidence>
<dbReference type="GO" id="GO:0006357">
    <property type="term" value="P:regulation of transcription by RNA polymerase II"/>
    <property type="evidence" value="ECO:0007669"/>
    <property type="project" value="TreeGrafter"/>
</dbReference>
<dbReference type="SMART" id="SM00595">
    <property type="entry name" value="MADF"/>
    <property type="match status" value="1"/>
</dbReference>
<evidence type="ECO:0000259" key="1">
    <source>
        <dbReference type="PROSITE" id="PS51029"/>
    </source>
</evidence>
<dbReference type="GO" id="GO:0005634">
    <property type="term" value="C:nucleus"/>
    <property type="evidence" value="ECO:0007669"/>
    <property type="project" value="TreeGrafter"/>
</dbReference>
<evidence type="ECO:0000313" key="5">
    <source>
        <dbReference type="EMBL" id="JAQ12706.1"/>
    </source>
</evidence>
<organism evidence="2">
    <name type="scientific">Lygus hesperus</name>
    <name type="common">Western plant bug</name>
    <dbReference type="NCBI Taxonomy" id="30085"/>
    <lineage>
        <taxon>Eukaryota</taxon>
        <taxon>Metazoa</taxon>
        <taxon>Ecdysozoa</taxon>
        <taxon>Arthropoda</taxon>
        <taxon>Hexapoda</taxon>
        <taxon>Insecta</taxon>
        <taxon>Pterygota</taxon>
        <taxon>Neoptera</taxon>
        <taxon>Paraneoptera</taxon>
        <taxon>Hemiptera</taxon>
        <taxon>Heteroptera</taxon>
        <taxon>Panheteroptera</taxon>
        <taxon>Cimicomorpha</taxon>
        <taxon>Miridae</taxon>
        <taxon>Mirini</taxon>
        <taxon>Lygus</taxon>
    </lineage>
</organism>
<name>A0A0A9ZCL6_LYGHE</name>
<dbReference type="InterPro" id="IPR006578">
    <property type="entry name" value="MADF-dom"/>
</dbReference>
<dbReference type="PANTHER" id="PTHR12243:SF67">
    <property type="entry name" value="COREPRESSOR OF PANGOLIN, ISOFORM A-RELATED"/>
    <property type="match status" value="1"/>
</dbReference>
<accession>A0A0A9ZCL6</accession>
<evidence type="ECO:0000313" key="2">
    <source>
        <dbReference type="EMBL" id="JAG41083.1"/>
    </source>
</evidence>
<dbReference type="AlphaFoldDB" id="A0A0A9ZCL6"/>
<reference evidence="5" key="4">
    <citation type="journal article" date="2016" name="Gigascience">
        <title>De novo construction of an expanded transcriptome assembly for the western tarnished plant bug, Lygus hesperus.</title>
        <authorList>
            <person name="Tassone E.E."/>
            <person name="Geib S.M."/>
            <person name="Hall B."/>
            <person name="Fabrick J.A."/>
            <person name="Brent C.S."/>
            <person name="Hull J.J."/>
        </authorList>
    </citation>
    <scope>NUCLEOTIDE SEQUENCE</scope>
</reference>
<sequence>MSTAMSISWTEDLIDLVLQQPALIDPSHQDYRNISKRDRIWDSLAEKLGTSGEDVKKKWRSLRDTYGRFVKRQRLFSGPGKLKKWLWADKMEPLRMHLTACNGSDSPDPSMDTDGEYLLDNTNDTGYFKTDGDQSTKKFEATSSENVVFDPTVPEVMLTSTSSPMTGLKRRFTEKPPGGNSVDWGYFEDDKRSRMDPTDLLFLAHAGTIKTFSGKRQAITKLKIAQIIMEQELLHEEELAEFST</sequence>
<reference evidence="2" key="1">
    <citation type="journal article" date="2014" name="PLoS ONE">
        <title>Transcriptome-Based Identification of ABC Transporters in the Western Tarnished Plant Bug Lygus hesperus.</title>
        <authorList>
            <person name="Hull J.J."/>
            <person name="Chaney K."/>
            <person name="Geib S.M."/>
            <person name="Fabrick J.A."/>
            <person name="Brent C.S."/>
            <person name="Walsh D."/>
            <person name="Lavine L.C."/>
        </authorList>
    </citation>
    <scope>NUCLEOTIDE SEQUENCE</scope>
</reference>
<dbReference type="EMBL" id="GBHO01002521">
    <property type="protein sequence ID" value="JAG41083.1"/>
    <property type="molecule type" value="Transcribed_RNA"/>
</dbReference>
<feature type="domain" description="MADF" evidence="1">
    <location>
        <begin position="12"/>
        <end position="99"/>
    </location>
</feature>
<dbReference type="GO" id="GO:0005667">
    <property type="term" value="C:transcription regulator complex"/>
    <property type="evidence" value="ECO:0007669"/>
    <property type="project" value="TreeGrafter"/>
</dbReference>
<dbReference type="EMBL" id="GDHC01005923">
    <property type="protein sequence ID" value="JAQ12706.1"/>
    <property type="molecule type" value="Transcribed_RNA"/>
</dbReference>
<dbReference type="InterPro" id="IPR039353">
    <property type="entry name" value="TF_Adf1"/>
</dbReference>
<gene>
    <name evidence="2" type="primary">Adf1_13</name>
    <name evidence="3" type="synonym">Adf1_12</name>
    <name evidence="5" type="synonym">Adf1_3</name>
    <name evidence="3" type="ORF">CM83_32443</name>
    <name evidence="2" type="ORF">CM83_32445</name>
    <name evidence="5" type="ORF">g.32461</name>
</gene>
<dbReference type="EMBL" id="GBHO01002519">
    <property type="protein sequence ID" value="JAG41085.1"/>
    <property type="molecule type" value="Transcribed_RNA"/>
</dbReference>
<reference evidence="2" key="2">
    <citation type="submission" date="2014-07" db="EMBL/GenBank/DDBJ databases">
        <authorList>
            <person name="Hull J."/>
        </authorList>
    </citation>
    <scope>NUCLEOTIDE SEQUENCE</scope>
</reference>
<reference evidence="4" key="3">
    <citation type="submission" date="2014-09" db="EMBL/GenBank/DDBJ databases">
        <authorList>
            <person name="Magalhaes I.L.F."/>
            <person name="Oliveira U."/>
            <person name="Santos F.R."/>
            <person name="Vidigal T.H.D.A."/>
            <person name="Brescovit A.D."/>
            <person name="Santos A.J."/>
        </authorList>
    </citation>
    <scope>NUCLEOTIDE SEQUENCE</scope>
</reference>
<dbReference type="EMBL" id="GBRD01015978">
    <property type="protein sequence ID" value="JAG49848.1"/>
    <property type="molecule type" value="Transcribed_RNA"/>
</dbReference>
<protein>
    <submittedName>
        <fullName evidence="2">Transcription factor Adf-1</fullName>
    </submittedName>
</protein>
<evidence type="ECO:0000313" key="4">
    <source>
        <dbReference type="EMBL" id="JAG49848.1"/>
    </source>
</evidence>
<dbReference type="PROSITE" id="PS51029">
    <property type="entry name" value="MADF"/>
    <property type="match status" value="1"/>
</dbReference>
<dbReference type="Pfam" id="PF10545">
    <property type="entry name" value="MADF_DNA_bdg"/>
    <property type="match status" value="1"/>
</dbReference>
<dbReference type="PANTHER" id="PTHR12243">
    <property type="entry name" value="MADF DOMAIN TRANSCRIPTION FACTOR"/>
    <property type="match status" value="1"/>
</dbReference>